<protein>
    <recommendedName>
        <fullName evidence="4">Secreted protein</fullName>
    </recommendedName>
</protein>
<dbReference type="AlphaFoldDB" id="A0A8T0IGU8"/>
<feature type="signal peptide" evidence="1">
    <location>
        <begin position="1"/>
        <end position="18"/>
    </location>
</feature>
<gene>
    <name evidence="2" type="ORF">KC19_3G034600</name>
</gene>
<name>A0A8T0IGU8_CERPU</name>
<proteinExistence type="predicted"/>
<reference evidence="2" key="1">
    <citation type="submission" date="2020-06" db="EMBL/GenBank/DDBJ databases">
        <title>WGS assembly of Ceratodon purpureus strain R40.</title>
        <authorList>
            <person name="Carey S.B."/>
            <person name="Jenkins J."/>
            <person name="Shu S."/>
            <person name="Lovell J.T."/>
            <person name="Sreedasyam A."/>
            <person name="Maumus F."/>
            <person name="Tiley G.P."/>
            <person name="Fernandez-Pozo N."/>
            <person name="Barry K."/>
            <person name="Chen C."/>
            <person name="Wang M."/>
            <person name="Lipzen A."/>
            <person name="Daum C."/>
            <person name="Saski C.A."/>
            <person name="Payton A.C."/>
            <person name="Mcbreen J.C."/>
            <person name="Conrad R.E."/>
            <person name="Kollar L.M."/>
            <person name="Olsson S."/>
            <person name="Huttunen S."/>
            <person name="Landis J.B."/>
            <person name="Wickett N.J."/>
            <person name="Johnson M.G."/>
            <person name="Rensing S.A."/>
            <person name="Grimwood J."/>
            <person name="Schmutz J."/>
            <person name="Mcdaniel S.F."/>
        </authorList>
    </citation>
    <scope>NUCLEOTIDE SEQUENCE</scope>
    <source>
        <strain evidence="2">R40</strain>
    </source>
</reference>
<evidence type="ECO:0000313" key="2">
    <source>
        <dbReference type="EMBL" id="KAG0582106.1"/>
    </source>
</evidence>
<feature type="chain" id="PRO_5035809755" description="Secreted protein" evidence="1">
    <location>
        <begin position="19"/>
        <end position="65"/>
    </location>
</feature>
<evidence type="ECO:0008006" key="4">
    <source>
        <dbReference type="Google" id="ProtNLM"/>
    </source>
</evidence>
<evidence type="ECO:0000313" key="3">
    <source>
        <dbReference type="Proteomes" id="UP000822688"/>
    </source>
</evidence>
<dbReference type="Proteomes" id="UP000822688">
    <property type="component" value="Chromosome 3"/>
</dbReference>
<comment type="caution">
    <text evidence="2">The sequence shown here is derived from an EMBL/GenBank/DDBJ whole genome shotgun (WGS) entry which is preliminary data.</text>
</comment>
<organism evidence="2 3">
    <name type="scientific">Ceratodon purpureus</name>
    <name type="common">Fire moss</name>
    <name type="synonym">Dicranum purpureum</name>
    <dbReference type="NCBI Taxonomy" id="3225"/>
    <lineage>
        <taxon>Eukaryota</taxon>
        <taxon>Viridiplantae</taxon>
        <taxon>Streptophyta</taxon>
        <taxon>Embryophyta</taxon>
        <taxon>Bryophyta</taxon>
        <taxon>Bryophytina</taxon>
        <taxon>Bryopsida</taxon>
        <taxon>Dicranidae</taxon>
        <taxon>Pseudoditrichales</taxon>
        <taxon>Ditrichaceae</taxon>
        <taxon>Ceratodon</taxon>
    </lineage>
</organism>
<evidence type="ECO:0000256" key="1">
    <source>
        <dbReference type="SAM" id="SignalP"/>
    </source>
</evidence>
<sequence>MTLTVVFLVATSAVQIDGASWSSVEGLVMQLDILVTSWLIFSDHLISCGWSDMWALVVLFCQEVL</sequence>
<keyword evidence="1" id="KW-0732">Signal</keyword>
<keyword evidence="3" id="KW-1185">Reference proteome</keyword>
<accession>A0A8T0IGU8</accession>
<dbReference type="EMBL" id="CM026423">
    <property type="protein sequence ID" value="KAG0582106.1"/>
    <property type="molecule type" value="Genomic_DNA"/>
</dbReference>